<feature type="domain" description="Hemerythrin-like" evidence="1">
    <location>
        <begin position="2"/>
        <end position="134"/>
    </location>
</feature>
<name>A0AAJ1EYT8_9GAMM</name>
<dbReference type="RefSeq" id="WP_240589868.1">
    <property type="nucleotide sequence ID" value="NZ_JAKUDL010000001.1"/>
</dbReference>
<evidence type="ECO:0000313" key="2">
    <source>
        <dbReference type="EMBL" id="MCH4293301.1"/>
    </source>
</evidence>
<keyword evidence="3" id="KW-1185">Reference proteome</keyword>
<evidence type="ECO:0000259" key="1">
    <source>
        <dbReference type="Pfam" id="PF01814"/>
    </source>
</evidence>
<gene>
    <name evidence="2" type="ORF">MJ923_03140</name>
</gene>
<dbReference type="Proteomes" id="UP001297581">
    <property type="component" value="Unassembled WGS sequence"/>
</dbReference>
<protein>
    <submittedName>
        <fullName evidence="2">Hemerythrin domain-containing protein</fullName>
    </submittedName>
</protein>
<dbReference type="Pfam" id="PF01814">
    <property type="entry name" value="Hemerythrin"/>
    <property type="match status" value="1"/>
</dbReference>
<dbReference type="InterPro" id="IPR012312">
    <property type="entry name" value="Hemerythrin-like"/>
</dbReference>
<dbReference type="EMBL" id="JAKUDL010000001">
    <property type="protein sequence ID" value="MCH4293301.1"/>
    <property type="molecule type" value="Genomic_DNA"/>
</dbReference>
<dbReference type="CDD" id="cd12108">
    <property type="entry name" value="Hr-like"/>
    <property type="match status" value="1"/>
</dbReference>
<reference evidence="2 3" key="1">
    <citation type="submission" date="2022-02" db="EMBL/GenBank/DDBJ databases">
        <title>The genome sequence of Shewanella sp. 3B26.</title>
        <authorList>
            <person name="Du J."/>
        </authorList>
    </citation>
    <scope>NUCLEOTIDE SEQUENCE [LARGE SCALE GENOMIC DNA]</scope>
    <source>
        <strain evidence="2 3">3B26</strain>
    </source>
</reference>
<proteinExistence type="predicted"/>
<dbReference type="PANTHER" id="PTHR39966:SF1">
    <property type="entry name" value="HEMERYTHRIN-LIKE DOMAIN-CONTAINING PROTEIN"/>
    <property type="match status" value="1"/>
</dbReference>
<dbReference type="Gene3D" id="1.20.120.520">
    <property type="entry name" value="nmb1532 protein domain like"/>
    <property type="match status" value="1"/>
</dbReference>
<accession>A0AAJ1EYT8</accession>
<comment type="caution">
    <text evidence="2">The sequence shown here is derived from an EMBL/GenBank/DDBJ whole genome shotgun (WGS) entry which is preliminary data.</text>
</comment>
<dbReference type="AlphaFoldDB" id="A0AAJ1EYT8"/>
<dbReference type="GO" id="GO:0005886">
    <property type="term" value="C:plasma membrane"/>
    <property type="evidence" value="ECO:0007669"/>
    <property type="project" value="TreeGrafter"/>
</dbReference>
<dbReference type="PANTHER" id="PTHR39966">
    <property type="entry name" value="BLL2471 PROTEIN-RELATED"/>
    <property type="match status" value="1"/>
</dbReference>
<evidence type="ECO:0000313" key="3">
    <source>
        <dbReference type="Proteomes" id="UP001297581"/>
    </source>
</evidence>
<sequence>MLNRLMRDHKHIAILLKILNKKRAMLENGDSVNFNLVRDIVEYMQSYAEHSHHPLEDVIYDYCLQKYPSVPRLDRLSKEHQALVESSAALMGTLNLILCDVVVAKEKLIEDLSGYVRSQEEHMLFEEREMFPLLSRQLTDEDWHQINERCLIKLVEDPLFSDNDNQLFDELKNYLQQSD</sequence>
<organism evidence="2 3">
    <name type="scientific">Shewanella zhuhaiensis</name>
    <dbReference type="NCBI Taxonomy" id="2919576"/>
    <lineage>
        <taxon>Bacteria</taxon>
        <taxon>Pseudomonadati</taxon>
        <taxon>Pseudomonadota</taxon>
        <taxon>Gammaproteobacteria</taxon>
        <taxon>Alteromonadales</taxon>
        <taxon>Shewanellaceae</taxon>
        <taxon>Shewanella</taxon>
    </lineage>
</organism>